<evidence type="ECO:0000313" key="1">
    <source>
        <dbReference type="EMBL" id="GAB0186368.1"/>
    </source>
</evidence>
<reference evidence="1 2" key="1">
    <citation type="submission" date="2024-06" db="EMBL/GenBank/DDBJ databases">
        <title>The draft genome of Grus japonensis, version 3.</title>
        <authorList>
            <person name="Nabeshima K."/>
            <person name="Suzuki S."/>
            <person name="Onuma M."/>
        </authorList>
    </citation>
    <scope>NUCLEOTIDE SEQUENCE [LARGE SCALE GENOMIC DNA]</scope>
    <source>
        <strain evidence="1 2">451A</strain>
    </source>
</reference>
<dbReference type="Proteomes" id="UP001623348">
    <property type="component" value="Unassembled WGS sequence"/>
</dbReference>
<gene>
    <name evidence="1" type="ORF">GRJ2_001102100</name>
</gene>
<protein>
    <submittedName>
        <fullName evidence="1">Mitochondrial enolase superfamily member 1</fullName>
    </submittedName>
</protein>
<name>A0ABC9WM90_GRUJA</name>
<comment type="caution">
    <text evidence="1">The sequence shown here is derived from an EMBL/GenBank/DDBJ whole genome shotgun (WGS) entry which is preliminary data.</text>
</comment>
<organism evidence="1 2">
    <name type="scientific">Grus japonensis</name>
    <name type="common">Japanese crane</name>
    <name type="synonym">Red-crowned crane</name>
    <dbReference type="NCBI Taxonomy" id="30415"/>
    <lineage>
        <taxon>Eukaryota</taxon>
        <taxon>Metazoa</taxon>
        <taxon>Chordata</taxon>
        <taxon>Craniata</taxon>
        <taxon>Vertebrata</taxon>
        <taxon>Euteleostomi</taxon>
        <taxon>Archelosauria</taxon>
        <taxon>Archosauria</taxon>
        <taxon>Dinosauria</taxon>
        <taxon>Saurischia</taxon>
        <taxon>Theropoda</taxon>
        <taxon>Coelurosauria</taxon>
        <taxon>Aves</taxon>
        <taxon>Neognathae</taxon>
        <taxon>Neoaves</taxon>
        <taxon>Gruiformes</taxon>
        <taxon>Gruidae</taxon>
        <taxon>Grus</taxon>
    </lineage>
</organism>
<keyword evidence="2" id="KW-1185">Reference proteome</keyword>
<sequence length="237" mass="26786">MMVEQRFYLQPMEDPMLEQGMHLKEAVTPLEAGAGASPWQDLWPCGQRSPRWSRQKEEYLGPVLFNIFVGNMDSGIECTLGKCASNTKMCNAVDMLEGRDTTQRDLDRLDSSESQPYPGLYQKKCDQHIEGGDSAPLLRSHETPPGVLRPALGVPVRERDVELLERVQRRATKMIRGLEHLSYEDRLRELGLFSLEKRRLQGDLIAAFQYLKGPTGKLERDCLQGQVVIAQGVMALN</sequence>
<dbReference type="EMBL" id="BAAFJT010000003">
    <property type="protein sequence ID" value="GAB0186368.1"/>
    <property type="molecule type" value="Genomic_DNA"/>
</dbReference>
<accession>A0ABC9WM90</accession>
<proteinExistence type="predicted"/>
<dbReference type="AlphaFoldDB" id="A0ABC9WM90"/>
<evidence type="ECO:0000313" key="2">
    <source>
        <dbReference type="Proteomes" id="UP001623348"/>
    </source>
</evidence>